<gene>
    <name evidence="1" type="primary">gp_15331</name>
</gene>
<sequence>MPKFNFSKVTKPIEKIEEVTKEVNDTADNKVNSILYDYHVITSKKVDKTKTYYDAFFKSLILFTYFEAKSYNILQRWDADSRTTQFFVALYADEVEDAVKIKRDYTGGYKIYTYNIIPSVNKNYNVNCILVEKRDNPKAVIYRIR</sequence>
<reference evidence="1 2" key="1">
    <citation type="submission" date="2021-04" db="EMBL/GenBank/DDBJ databases">
        <authorList>
            <person name="Shkoporov A.N."/>
            <person name="Stockdale S.R."/>
            <person name="Guerin E."/>
            <person name="Ross R.P."/>
            <person name="Hill C."/>
        </authorList>
    </citation>
    <scope>NUCLEOTIDE SEQUENCE [LARGE SCALE GENOMIC DNA]</scope>
    <source>
        <strain evidence="2">cr123_1</strain>
    </source>
</reference>
<dbReference type="GeneID" id="75691386"/>
<name>A0AAE7V295_9CAUD</name>
<keyword evidence="2" id="KW-1185">Reference proteome</keyword>
<dbReference type="RefSeq" id="YP_010358802.1">
    <property type="nucleotide sequence ID" value="NC_062766.1"/>
</dbReference>
<protein>
    <submittedName>
        <fullName evidence="1">Uncharacterized protein</fullName>
    </submittedName>
</protein>
<evidence type="ECO:0000313" key="2">
    <source>
        <dbReference type="Proteomes" id="UP000827429"/>
    </source>
</evidence>
<dbReference type="Proteomes" id="UP000827429">
    <property type="component" value="Segment"/>
</dbReference>
<dbReference type="EMBL" id="MZ130476">
    <property type="protein sequence ID" value="QWM89230.1"/>
    <property type="molecule type" value="Genomic_DNA"/>
</dbReference>
<accession>A0AAE7V295</accession>
<organism evidence="1 2">
    <name type="scientific">uncultured phage cr123_1</name>
    <dbReference type="NCBI Taxonomy" id="2986401"/>
    <lineage>
        <taxon>Viruses</taxon>
        <taxon>Duplodnaviria</taxon>
        <taxon>Heunggongvirae</taxon>
        <taxon>Uroviricota</taxon>
        <taxon>Caudoviricetes</taxon>
        <taxon>Crassvirales</taxon>
        <taxon>Intestiviridae</taxon>
        <taxon>Crudevirinae</taxon>
        <taxon>Delmidovirus</taxon>
        <taxon>Delmidovirus copri</taxon>
    </lineage>
</organism>
<evidence type="ECO:0000313" key="1">
    <source>
        <dbReference type="EMBL" id="QWM89230.1"/>
    </source>
</evidence>
<proteinExistence type="predicted"/>
<dbReference type="KEGG" id="vg:75691386"/>